<proteinExistence type="predicted"/>
<feature type="signal peptide" evidence="2">
    <location>
        <begin position="1"/>
        <end position="21"/>
    </location>
</feature>
<evidence type="ECO:0000256" key="1">
    <source>
        <dbReference type="SAM" id="Coils"/>
    </source>
</evidence>
<evidence type="ECO:0000313" key="4">
    <source>
        <dbReference type="Proteomes" id="UP000217276"/>
    </source>
</evidence>
<evidence type="ECO:0000313" key="3">
    <source>
        <dbReference type="EMBL" id="ATA82063.1"/>
    </source>
</evidence>
<organism evidence="3 4">
    <name type="scientific">Capnocytophaga leadbetteri</name>
    <dbReference type="NCBI Taxonomy" id="327575"/>
    <lineage>
        <taxon>Bacteria</taxon>
        <taxon>Pseudomonadati</taxon>
        <taxon>Bacteroidota</taxon>
        <taxon>Flavobacteriia</taxon>
        <taxon>Flavobacteriales</taxon>
        <taxon>Flavobacteriaceae</taxon>
        <taxon>Capnocytophaga</taxon>
    </lineage>
</organism>
<feature type="coiled-coil region" evidence="1">
    <location>
        <begin position="23"/>
        <end position="57"/>
    </location>
</feature>
<dbReference type="KEGG" id="clk:CGC53_06755"/>
<evidence type="ECO:0000256" key="2">
    <source>
        <dbReference type="SAM" id="SignalP"/>
    </source>
</evidence>
<feature type="chain" id="PRO_5013010055" description="Adhesion protein FadA" evidence="2">
    <location>
        <begin position="22"/>
        <end position="124"/>
    </location>
</feature>
<dbReference type="RefSeq" id="WP_095914123.1">
    <property type="nucleotide sequence ID" value="NZ_CAUUPF010000005.1"/>
</dbReference>
<dbReference type="EMBL" id="CP022384">
    <property type="protein sequence ID" value="ATA82063.1"/>
    <property type="molecule type" value="Genomic_DNA"/>
</dbReference>
<keyword evidence="2" id="KW-0732">Signal</keyword>
<keyword evidence="4" id="KW-1185">Reference proteome</keyword>
<evidence type="ECO:0008006" key="5">
    <source>
        <dbReference type="Google" id="ProtNLM"/>
    </source>
</evidence>
<dbReference type="AlphaFoldDB" id="A0A250FAA6"/>
<reference evidence="4" key="1">
    <citation type="submission" date="2017-06" db="EMBL/GenBank/DDBJ databases">
        <title>Capnocytophaga spp. assemblies.</title>
        <authorList>
            <person name="Gulvik C.A."/>
        </authorList>
    </citation>
    <scope>NUCLEOTIDE SEQUENCE [LARGE SCALE GENOMIC DNA]</scope>
    <source>
        <strain evidence="4">H6253</strain>
    </source>
</reference>
<accession>A0A250FAA6</accession>
<sequence length="124" mass="14310">MKKRSLIAAFFALFLGGIAVAQSQEQASTLTELQAEKERLEAKLAKVLEDKENAENSLVGKYKDVAFAFNNHISKKQKKFAKIVLRGAKRKEKRIKKELKRLNKRIEEIRKLEDSRFIINSFES</sequence>
<name>A0A250FAA6_9FLAO</name>
<dbReference type="Proteomes" id="UP000217276">
    <property type="component" value="Chromosome"/>
</dbReference>
<keyword evidence="1" id="KW-0175">Coiled coil</keyword>
<protein>
    <recommendedName>
        <fullName evidence="5">Adhesion protein FadA</fullName>
    </recommendedName>
</protein>
<feature type="coiled-coil region" evidence="1">
    <location>
        <begin position="85"/>
        <end position="115"/>
    </location>
</feature>
<gene>
    <name evidence="3" type="ORF">CGC53_06755</name>
</gene>